<evidence type="ECO:0000313" key="3">
    <source>
        <dbReference type="Proteomes" id="UP000247465"/>
    </source>
</evidence>
<sequence length="272" mass="30619">MTNTHLFDSLDAFRNEPVPSGKVRLHWFGQLSVGIKDETGVIILVDPYFPHDRPDDRYIYSNPPLKESDLHVDHVLLTHDHGDHTCPETLTRIHTAHPNCEYTGTKASAQRIVQQIGVPEDKVRSITAGQSYQLGTMTAHAVYAKPPRSLPDDNIEAPDTEHLGYVVETKSIRVYISGDPINTFPKYPDLINPVAALKPDIGFLVTHPNEGEFPYFAESAEMATKIGLKAAAPAHYECFTQRTFDPYEWSNSFPKDLPERIIIPYNRGILYP</sequence>
<dbReference type="PANTHER" id="PTHR43546">
    <property type="entry name" value="UPF0173 METAL-DEPENDENT HYDROLASE MJ1163-RELATED"/>
    <property type="match status" value="1"/>
</dbReference>
<dbReference type="InterPro" id="IPR001279">
    <property type="entry name" value="Metallo-B-lactamas"/>
</dbReference>
<reference evidence="2 3" key="1">
    <citation type="submission" date="2018-06" db="EMBL/GenBank/DDBJ databases">
        <title>Draft Genome Sequence of a Novel Marine Bacterium Related to the Verrucomicrobia.</title>
        <authorList>
            <person name="Vosseberg J."/>
            <person name="Martijn J."/>
            <person name="Ettema T.J.G."/>
        </authorList>
    </citation>
    <scope>NUCLEOTIDE SEQUENCE [LARGE SCALE GENOMIC DNA]</scope>
    <source>
        <strain evidence="2">TARA_B100001123</strain>
    </source>
</reference>
<proteinExistence type="predicted"/>
<dbReference type="InterPro" id="IPR050114">
    <property type="entry name" value="UPF0173_UPF0282_UlaG_hydrolase"/>
</dbReference>
<accession>A0A2Z4ADT8</accession>
<dbReference type="Proteomes" id="UP000247465">
    <property type="component" value="Chromosome"/>
</dbReference>
<dbReference type="Pfam" id="PF12706">
    <property type="entry name" value="Lactamase_B_2"/>
    <property type="match status" value="1"/>
</dbReference>
<dbReference type="InterPro" id="IPR036866">
    <property type="entry name" value="RibonucZ/Hydroxyglut_hydro"/>
</dbReference>
<protein>
    <recommendedName>
        <fullName evidence="1">Metallo-beta-lactamase domain-containing protein</fullName>
    </recommendedName>
</protein>
<organism evidence="2 3">
    <name type="scientific">Candidatus Moanibacter tarae</name>
    <dbReference type="NCBI Taxonomy" id="2200854"/>
    <lineage>
        <taxon>Bacteria</taxon>
        <taxon>Pseudomonadati</taxon>
        <taxon>Verrucomicrobiota</taxon>
        <taxon>Opitutia</taxon>
        <taxon>Puniceicoccales</taxon>
        <taxon>Puniceicoccales incertae sedis</taxon>
        <taxon>Candidatus Moanibacter</taxon>
    </lineage>
</organism>
<name>A0A2Z4ADT8_9BACT</name>
<dbReference type="Gene3D" id="3.60.15.10">
    <property type="entry name" value="Ribonuclease Z/Hydroxyacylglutathione hydrolase-like"/>
    <property type="match status" value="1"/>
</dbReference>
<dbReference type="PANTHER" id="PTHR43546:SF8">
    <property type="entry name" value="METALLO-BETA-LACTAMASE DOMAIN-CONTAINING PROTEIN"/>
    <property type="match status" value="1"/>
</dbReference>
<dbReference type="KEGG" id="mtar:DF168_01454"/>
<dbReference type="AlphaFoldDB" id="A0A2Z4ADT8"/>
<gene>
    <name evidence="2" type="ORF">DF168_01454</name>
</gene>
<evidence type="ECO:0000313" key="2">
    <source>
        <dbReference type="EMBL" id="AWT60251.1"/>
    </source>
</evidence>
<feature type="domain" description="Metallo-beta-lactamase" evidence="1">
    <location>
        <begin position="43"/>
        <end position="236"/>
    </location>
</feature>
<evidence type="ECO:0000259" key="1">
    <source>
        <dbReference type="Pfam" id="PF12706"/>
    </source>
</evidence>
<dbReference type="SUPFAM" id="SSF56281">
    <property type="entry name" value="Metallo-hydrolase/oxidoreductase"/>
    <property type="match status" value="1"/>
</dbReference>
<dbReference type="EMBL" id="CP029803">
    <property type="protein sequence ID" value="AWT60251.1"/>
    <property type="molecule type" value="Genomic_DNA"/>
</dbReference>